<keyword evidence="6" id="KW-1185">Reference proteome</keyword>
<feature type="chain" id="PRO_5025707004" description="Carboxylic ester hydrolase" evidence="3">
    <location>
        <begin position="20"/>
        <end position="504"/>
    </location>
</feature>
<evidence type="ECO:0000313" key="5">
    <source>
        <dbReference type="EMBL" id="KAF2245507.1"/>
    </source>
</evidence>
<accession>A0A6A6I5A5</accession>
<dbReference type="InterPro" id="IPR050654">
    <property type="entry name" value="AChE-related_enzymes"/>
</dbReference>
<dbReference type="PANTHER" id="PTHR43918:SF4">
    <property type="entry name" value="CARBOXYLIC ESTER HYDROLASE"/>
    <property type="match status" value="1"/>
</dbReference>
<dbReference type="RefSeq" id="XP_033680511.1">
    <property type="nucleotide sequence ID" value="XM_033825088.1"/>
</dbReference>
<dbReference type="Proteomes" id="UP000800094">
    <property type="component" value="Unassembled WGS sequence"/>
</dbReference>
<dbReference type="GO" id="GO:0052689">
    <property type="term" value="F:carboxylic ester hydrolase activity"/>
    <property type="evidence" value="ECO:0007669"/>
    <property type="project" value="TreeGrafter"/>
</dbReference>
<dbReference type="EC" id="3.1.1.-" evidence="3"/>
<dbReference type="Pfam" id="PF00135">
    <property type="entry name" value="COesterase"/>
    <property type="match status" value="2"/>
</dbReference>
<feature type="signal peptide" evidence="3">
    <location>
        <begin position="1"/>
        <end position="19"/>
    </location>
</feature>
<protein>
    <recommendedName>
        <fullName evidence="3">Carboxylic ester hydrolase</fullName>
        <ecNumber evidence="3">3.1.1.-</ecNumber>
    </recommendedName>
</protein>
<sequence>MTLLLASLFGALIFQPSGAVNTLTVGTSSGPVTGFINDATPNVAQFLGVPFAEQPVGERRWLPPVLKYPELSINATSFGPSCPQFEGNASSTWQTDAPEFIIPNGTTGEDCLSVNVWTPWENETSTELLPVIAWIYGGGFQTGGGNVPYQNPSRWIERSQRHIVVSINYRVNIFGFPNAAGLKDDEQNLGLFDQRLGLEWIRLNIAYFGGDPNRISLWGQSAGAMSVDYYNFAYPTDPIVQGLIMDSGNALVSIGSSDPEHTNFTFVASHFGCSNLSVQAELDCFRNVSTTEIEAFLKQRSDAGTTPAVSFNPIVDNRTKFANYTERALAGNFTKKPAISGTAANEGAPFLPYNRTYGPNMTLTNYTTLSLFLCPTVKTTQNRWAAGTTTFRYLYAGNFSNISPLWWEGPYHSSELPLIFGTSGIARGASTPFEIETSEKMQDYWLAFAEDPVNGLPAMGWNAYEPDGDGVLLGRDVASQPIAETRLEAPCDGATPKAGALPPP</sequence>
<keyword evidence="2 3" id="KW-0378">Hydrolase</keyword>
<name>A0A6A6I5A5_9PLEO</name>
<dbReference type="AlphaFoldDB" id="A0A6A6I5A5"/>
<dbReference type="Gene3D" id="3.40.50.1820">
    <property type="entry name" value="alpha/beta hydrolase"/>
    <property type="match status" value="2"/>
</dbReference>
<keyword evidence="3" id="KW-0732">Signal</keyword>
<evidence type="ECO:0000259" key="4">
    <source>
        <dbReference type="Pfam" id="PF00135"/>
    </source>
</evidence>
<evidence type="ECO:0000256" key="3">
    <source>
        <dbReference type="RuleBase" id="RU361235"/>
    </source>
</evidence>
<dbReference type="PROSITE" id="PS00122">
    <property type="entry name" value="CARBOXYLESTERASE_B_1"/>
    <property type="match status" value="1"/>
</dbReference>
<dbReference type="InterPro" id="IPR029058">
    <property type="entry name" value="AB_hydrolase_fold"/>
</dbReference>
<comment type="similarity">
    <text evidence="1 3">Belongs to the type-B carboxylesterase/lipase family.</text>
</comment>
<dbReference type="GeneID" id="54578418"/>
<feature type="domain" description="Carboxylesterase type B" evidence="4">
    <location>
        <begin position="362"/>
        <end position="466"/>
    </location>
</feature>
<reference evidence="5" key="1">
    <citation type="journal article" date="2020" name="Stud. Mycol.">
        <title>101 Dothideomycetes genomes: a test case for predicting lifestyles and emergence of pathogens.</title>
        <authorList>
            <person name="Haridas S."/>
            <person name="Albert R."/>
            <person name="Binder M."/>
            <person name="Bloem J."/>
            <person name="Labutti K."/>
            <person name="Salamov A."/>
            <person name="Andreopoulos B."/>
            <person name="Baker S."/>
            <person name="Barry K."/>
            <person name="Bills G."/>
            <person name="Bluhm B."/>
            <person name="Cannon C."/>
            <person name="Castanera R."/>
            <person name="Culley D."/>
            <person name="Daum C."/>
            <person name="Ezra D."/>
            <person name="Gonzalez J."/>
            <person name="Henrissat B."/>
            <person name="Kuo A."/>
            <person name="Liang C."/>
            <person name="Lipzen A."/>
            <person name="Lutzoni F."/>
            <person name="Magnuson J."/>
            <person name="Mondo S."/>
            <person name="Nolan M."/>
            <person name="Ohm R."/>
            <person name="Pangilinan J."/>
            <person name="Park H.-J."/>
            <person name="Ramirez L."/>
            <person name="Alfaro M."/>
            <person name="Sun H."/>
            <person name="Tritt A."/>
            <person name="Yoshinaga Y."/>
            <person name="Zwiers L.-H."/>
            <person name="Turgeon B."/>
            <person name="Goodwin S."/>
            <person name="Spatafora J."/>
            <person name="Crous P."/>
            <person name="Grigoriev I."/>
        </authorList>
    </citation>
    <scope>NUCLEOTIDE SEQUENCE</scope>
    <source>
        <strain evidence="5">CBS 122368</strain>
    </source>
</reference>
<dbReference type="SUPFAM" id="SSF53474">
    <property type="entry name" value="alpha/beta-Hydrolases"/>
    <property type="match status" value="1"/>
</dbReference>
<organism evidence="5 6">
    <name type="scientific">Trematosphaeria pertusa</name>
    <dbReference type="NCBI Taxonomy" id="390896"/>
    <lineage>
        <taxon>Eukaryota</taxon>
        <taxon>Fungi</taxon>
        <taxon>Dikarya</taxon>
        <taxon>Ascomycota</taxon>
        <taxon>Pezizomycotina</taxon>
        <taxon>Dothideomycetes</taxon>
        <taxon>Pleosporomycetidae</taxon>
        <taxon>Pleosporales</taxon>
        <taxon>Massarineae</taxon>
        <taxon>Trematosphaeriaceae</taxon>
        <taxon>Trematosphaeria</taxon>
    </lineage>
</organism>
<evidence type="ECO:0000256" key="1">
    <source>
        <dbReference type="ARBA" id="ARBA00005964"/>
    </source>
</evidence>
<dbReference type="OrthoDB" id="408631at2759"/>
<evidence type="ECO:0000256" key="2">
    <source>
        <dbReference type="ARBA" id="ARBA00022801"/>
    </source>
</evidence>
<evidence type="ECO:0000313" key="6">
    <source>
        <dbReference type="Proteomes" id="UP000800094"/>
    </source>
</evidence>
<dbReference type="InterPro" id="IPR002018">
    <property type="entry name" value="CarbesteraseB"/>
</dbReference>
<dbReference type="PANTHER" id="PTHR43918">
    <property type="entry name" value="ACETYLCHOLINESTERASE"/>
    <property type="match status" value="1"/>
</dbReference>
<dbReference type="EMBL" id="ML987200">
    <property type="protein sequence ID" value="KAF2245507.1"/>
    <property type="molecule type" value="Genomic_DNA"/>
</dbReference>
<dbReference type="InterPro" id="IPR019826">
    <property type="entry name" value="Carboxylesterase_B_AS"/>
</dbReference>
<proteinExistence type="inferred from homology"/>
<gene>
    <name evidence="5" type="ORF">BU26DRAFT_462361</name>
</gene>
<feature type="domain" description="Carboxylesterase type B" evidence="4">
    <location>
        <begin position="23"/>
        <end position="354"/>
    </location>
</feature>